<dbReference type="AlphaFoldDB" id="A0A1G7NH34"/>
<accession>A0A1G7NH34</accession>
<name>A0A1G7NH34_9BRAD</name>
<sequence>MPAAYFVVRATVTDAARRAAFDAWYSRAHLPAAMKSFGAKRAWRCWSLSDPSLHQATYQFADEKALERAVNSDHMKRLVADFNRAWPEVTRTRSPGAGGGSDGGMMVA</sequence>
<dbReference type="RefSeq" id="WP_092090152.1">
    <property type="nucleotide sequence ID" value="NZ_FMZW01000070.1"/>
</dbReference>
<proteinExistence type="predicted"/>
<evidence type="ECO:0000313" key="2">
    <source>
        <dbReference type="Proteomes" id="UP000199245"/>
    </source>
</evidence>
<gene>
    <name evidence="1" type="ORF">SAMN05216337_107037</name>
</gene>
<protein>
    <recommendedName>
        <fullName evidence="3">DUF4286 family protein</fullName>
    </recommendedName>
</protein>
<dbReference type="SUPFAM" id="SSF54909">
    <property type="entry name" value="Dimeric alpha+beta barrel"/>
    <property type="match status" value="1"/>
</dbReference>
<evidence type="ECO:0008006" key="3">
    <source>
        <dbReference type="Google" id="ProtNLM"/>
    </source>
</evidence>
<reference evidence="1 2" key="1">
    <citation type="submission" date="2016-10" db="EMBL/GenBank/DDBJ databases">
        <authorList>
            <person name="de Groot N.N."/>
        </authorList>
    </citation>
    <scope>NUCLEOTIDE SEQUENCE [LARGE SCALE GENOMIC DNA]</scope>
    <source>
        <strain evidence="1 2">R5</strain>
    </source>
</reference>
<dbReference type="InterPro" id="IPR011008">
    <property type="entry name" value="Dimeric_a/b-barrel"/>
</dbReference>
<organism evidence="1 2">
    <name type="scientific">Bradyrhizobium brasilense</name>
    <dbReference type="NCBI Taxonomy" id="1419277"/>
    <lineage>
        <taxon>Bacteria</taxon>
        <taxon>Pseudomonadati</taxon>
        <taxon>Pseudomonadota</taxon>
        <taxon>Alphaproteobacteria</taxon>
        <taxon>Hyphomicrobiales</taxon>
        <taxon>Nitrobacteraceae</taxon>
        <taxon>Bradyrhizobium</taxon>
    </lineage>
</organism>
<dbReference type="Gene3D" id="3.30.70.100">
    <property type="match status" value="1"/>
</dbReference>
<evidence type="ECO:0000313" key="1">
    <source>
        <dbReference type="EMBL" id="SDF73405.1"/>
    </source>
</evidence>
<dbReference type="EMBL" id="FMZW01000070">
    <property type="protein sequence ID" value="SDF73405.1"/>
    <property type="molecule type" value="Genomic_DNA"/>
</dbReference>
<dbReference type="Proteomes" id="UP000199245">
    <property type="component" value="Unassembled WGS sequence"/>
</dbReference>